<dbReference type="Pfam" id="PF00583">
    <property type="entry name" value="Acetyltransf_1"/>
    <property type="match status" value="1"/>
</dbReference>
<dbReference type="Gene3D" id="3.40.630.30">
    <property type="match status" value="1"/>
</dbReference>
<dbReference type="GO" id="GO:0016747">
    <property type="term" value="F:acyltransferase activity, transferring groups other than amino-acyl groups"/>
    <property type="evidence" value="ECO:0007669"/>
    <property type="project" value="InterPro"/>
</dbReference>
<protein>
    <submittedName>
        <fullName evidence="8">GNAT family N-acetyltransferase</fullName>
    </submittedName>
</protein>
<evidence type="ECO:0000256" key="3">
    <source>
        <dbReference type="ARBA" id="ARBA00022679"/>
    </source>
</evidence>
<feature type="domain" description="N-acetyltransferase" evidence="7">
    <location>
        <begin position="119"/>
        <end position="181"/>
    </location>
</feature>
<evidence type="ECO:0000256" key="2">
    <source>
        <dbReference type="ARBA" id="ARBA00022649"/>
    </source>
</evidence>
<dbReference type="InterPro" id="IPR000182">
    <property type="entry name" value="GNAT_dom"/>
</dbReference>
<keyword evidence="2" id="KW-1277">Toxin-antitoxin system</keyword>
<name>A0A418VUL3_9PROT</name>
<keyword evidence="4" id="KW-0012">Acyltransferase</keyword>
<comment type="catalytic activity">
    <reaction evidence="5">
        <text>glycyl-tRNA(Gly) + acetyl-CoA = N-acetylglycyl-tRNA(Gly) + CoA + H(+)</text>
        <dbReference type="Rhea" id="RHEA:81867"/>
        <dbReference type="Rhea" id="RHEA-COMP:9683"/>
        <dbReference type="Rhea" id="RHEA-COMP:19766"/>
        <dbReference type="ChEBI" id="CHEBI:15378"/>
        <dbReference type="ChEBI" id="CHEBI:57287"/>
        <dbReference type="ChEBI" id="CHEBI:57288"/>
        <dbReference type="ChEBI" id="CHEBI:78522"/>
        <dbReference type="ChEBI" id="CHEBI:232036"/>
    </reaction>
</comment>
<dbReference type="InterPro" id="IPR016181">
    <property type="entry name" value="Acyl_CoA_acyltransferase"/>
</dbReference>
<evidence type="ECO:0000313" key="8">
    <source>
        <dbReference type="EMBL" id="RJF80839.1"/>
    </source>
</evidence>
<sequence length="198" mass="20966">MAAVPKPVARSAGPERQADPRLGRTQPDRATVSFADASLVIEPLRQDHDREAFACGVESLDRYIKTQAGQDIRRGIARVFVAATVERPTTILGYYTLSATSVAAAELPPAIARRLPRYPIPAALIGRLAVAQATAGQGLGKVVLADAIKRTIAAAETLAVAVIVVDPIDDRAASFYAAFGFAELQAAPRHMVLALSIK</sequence>
<gene>
    <name evidence="8" type="ORF">D3874_26350</name>
</gene>
<evidence type="ECO:0000256" key="4">
    <source>
        <dbReference type="ARBA" id="ARBA00023315"/>
    </source>
</evidence>
<reference evidence="8 9" key="1">
    <citation type="submission" date="2018-09" db="EMBL/GenBank/DDBJ databases">
        <authorList>
            <person name="Zhu H."/>
        </authorList>
    </citation>
    <scope>NUCLEOTIDE SEQUENCE [LARGE SCALE GENOMIC DNA]</scope>
    <source>
        <strain evidence="8 9">K1W22B-8</strain>
    </source>
</reference>
<organism evidence="8 9">
    <name type="scientific">Oleomonas cavernae</name>
    <dbReference type="NCBI Taxonomy" id="2320859"/>
    <lineage>
        <taxon>Bacteria</taxon>
        <taxon>Pseudomonadati</taxon>
        <taxon>Pseudomonadota</taxon>
        <taxon>Alphaproteobacteria</taxon>
        <taxon>Acetobacterales</taxon>
        <taxon>Acetobacteraceae</taxon>
        <taxon>Oleomonas</taxon>
    </lineage>
</organism>
<keyword evidence="9" id="KW-1185">Reference proteome</keyword>
<feature type="region of interest" description="Disordered" evidence="6">
    <location>
        <begin position="1"/>
        <end position="27"/>
    </location>
</feature>
<dbReference type="AlphaFoldDB" id="A0A418VUL3"/>
<dbReference type="OrthoDB" id="9793394at2"/>
<dbReference type="EMBL" id="QYUK01000016">
    <property type="protein sequence ID" value="RJF80839.1"/>
    <property type="molecule type" value="Genomic_DNA"/>
</dbReference>
<evidence type="ECO:0000259" key="7">
    <source>
        <dbReference type="Pfam" id="PF00583"/>
    </source>
</evidence>
<dbReference type="PANTHER" id="PTHR36449:SF1">
    <property type="entry name" value="ACETYLTRANSFERASE"/>
    <property type="match status" value="1"/>
</dbReference>
<evidence type="ECO:0000256" key="1">
    <source>
        <dbReference type="ARBA" id="ARBA00022491"/>
    </source>
</evidence>
<comment type="caution">
    <text evidence="8">The sequence shown here is derived from an EMBL/GenBank/DDBJ whole genome shotgun (WGS) entry which is preliminary data.</text>
</comment>
<dbReference type="SUPFAM" id="SSF55729">
    <property type="entry name" value="Acyl-CoA N-acyltransferases (Nat)"/>
    <property type="match status" value="1"/>
</dbReference>
<keyword evidence="1" id="KW-0678">Repressor</keyword>
<evidence type="ECO:0000256" key="5">
    <source>
        <dbReference type="ARBA" id="ARBA00049880"/>
    </source>
</evidence>
<keyword evidence="3 8" id="KW-0808">Transferase</keyword>
<evidence type="ECO:0000313" key="9">
    <source>
        <dbReference type="Proteomes" id="UP000284605"/>
    </source>
</evidence>
<accession>A0A418VUL3</accession>
<evidence type="ECO:0000256" key="6">
    <source>
        <dbReference type="SAM" id="MobiDB-lite"/>
    </source>
</evidence>
<dbReference type="PANTHER" id="PTHR36449">
    <property type="entry name" value="ACETYLTRANSFERASE-RELATED"/>
    <property type="match status" value="1"/>
</dbReference>
<proteinExistence type="predicted"/>
<dbReference type="Proteomes" id="UP000284605">
    <property type="component" value="Unassembled WGS sequence"/>
</dbReference>